<dbReference type="InterPro" id="IPR036388">
    <property type="entry name" value="WH-like_DNA-bd_sf"/>
</dbReference>
<accession>A0ABS8HS66</accession>
<dbReference type="InterPro" id="IPR036390">
    <property type="entry name" value="WH_DNA-bd_sf"/>
</dbReference>
<comment type="caution">
    <text evidence="5">The sequence shown here is derived from an EMBL/GenBank/DDBJ whole genome shotgun (WGS) entry which is preliminary data.</text>
</comment>
<reference evidence="5" key="1">
    <citation type="submission" date="2021-11" db="EMBL/GenBank/DDBJ databases">
        <title>Description of a new species Pelosinus isolated from the bottom sediments of Lake Baikal.</title>
        <authorList>
            <person name="Zakharyuk A."/>
        </authorList>
    </citation>
    <scope>NUCLEOTIDE SEQUENCE</scope>
    <source>
        <strain evidence="5">Bkl1</strain>
    </source>
</reference>
<evidence type="ECO:0000259" key="4">
    <source>
        <dbReference type="PROSITE" id="PS50995"/>
    </source>
</evidence>
<dbReference type="PANTHER" id="PTHR42756">
    <property type="entry name" value="TRANSCRIPTIONAL REGULATOR, MARR"/>
    <property type="match status" value="1"/>
</dbReference>
<evidence type="ECO:0000256" key="2">
    <source>
        <dbReference type="ARBA" id="ARBA00023125"/>
    </source>
</evidence>
<evidence type="ECO:0000313" key="6">
    <source>
        <dbReference type="Proteomes" id="UP001165492"/>
    </source>
</evidence>
<feature type="domain" description="HTH marR-type" evidence="4">
    <location>
        <begin position="7"/>
        <end position="146"/>
    </location>
</feature>
<dbReference type="SUPFAM" id="SSF46785">
    <property type="entry name" value="Winged helix' DNA-binding domain"/>
    <property type="match status" value="1"/>
</dbReference>
<evidence type="ECO:0000256" key="1">
    <source>
        <dbReference type="ARBA" id="ARBA00023015"/>
    </source>
</evidence>
<evidence type="ECO:0000256" key="3">
    <source>
        <dbReference type="ARBA" id="ARBA00023163"/>
    </source>
</evidence>
<dbReference type="Gene3D" id="1.10.10.10">
    <property type="entry name" value="Winged helix-like DNA-binding domain superfamily/Winged helix DNA-binding domain"/>
    <property type="match status" value="1"/>
</dbReference>
<dbReference type="PROSITE" id="PS50995">
    <property type="entry name" value="HTH_MARR_2"/>
    <property type="match status" value="1"/>
</dbReference>
<sequence>MSFTNPSQRLKESTRLLTRKLGFLERDEAVCCGVTLTQCHVIVETGRKQKISVNELAELLNLDKSTVSRTVDQLVNNGSLIREADPDDRRYVMLRLDLKGEELFKNIEQRMDIYFTETLESIPEEKRKQVIEGLEIFSEMLKNIKCI</sequence>
<proteinExistence type="predicted"/>
<organism evidence="5 6">
    <name type="scientific">Pelosinus baikalensis</name>
    <dbReference type="NCBI Taxonomy" id="2892015"/>
    <lineage>
        <taxon>Bacteria</taxon>
        <taxon>Bacillati</taxon>
        <taxon>Bacillota</taxon>
        <taxon>Negativicutes</taxon>
        <taxon>Selenomonadales</taxon>
        <taxon>Sporomusaceae</taxon>
        <taxon>Pelosinus</taxon>
    </lineage>
</organism>
<dbReference type="InterPro" id="IPR000835">
    <property type="entry name" value="HTH_MarR-typ"/>
</dbReference>
<protein>
    <submittedName>
        <fullName evidence="5">MarR family transcriptional regulator</fullName>
    </submittedName>
</protein>
<keyword evidence="3" id="KW-0804">Transcription</keyword>
<dbReference type="CDD" id="cd00090">
    <property type="entry name" value="HTH_ARSR"/>
    <property type="match status" value="1"/>
</dbReference>
<dbReference type="Pfam" id="PF12802">
    <property type="entry name" value="MarR_2"/>
    <property type="match status" value="1"/>
</dbReference>
<dbReference type="EMBL" id="JAJHJB010000009">
    <property type="protein sequence ID" value="MCC5465431.1"/>
    <property type="molecule type" value="Genomic_DNA"/>
</dbReference>
<gene>
    <name evidence="5" type="ORF">LMF89_08665</name>
</gene>
<name>A0ABS8HS66_9FIRM</name>
<keyword evidence="1" id="KW-0805">Transcription regulation</keyword>
<dbReference type="InterPro" id="IPR011991">
    <property type="entry name" value="ArsR-like_HTH"/>
</dbReference>
<dbReference type="RefSeq" id="WP_229534682.1">
    <property type="nucleotide sequence ID" value="NZ_JAJHJB010000009.1"/>
</dbReference>
<keyword evidence="6" id="KW-1185">Reference proteome</keyword>
<dbReference type="PANTHER" id="PTHR42756:SF1">
    <property type="entry name" value="TRANSCRIPTIONAL REPRESSOR OF EMRAB OPERON"/>
    <property type="match status" value="1"/>
</dbReference>
<dbReference type="PRINTS" id="PR00598">
    <property type="entry name" value="HTHMARR"/>
</dbReference>
<keyword evidence="2" id="KW-0238">DNA-binding</keyword>
<evidence type="ECO:0000313" key="5">
    <source>
        <dbReference type="EMBL" id="MCC5465431.1"/>
    </source>
</evidence>
<dbReference type="SMART" id="SM00347">
    <property type="entry name" value="HTH_MARR"/>
    <property type="match status" value="1"/>
</dbReference>
<dbReference type="Proteomes" id="UP001165492">
    <property type="component" value="Unassembled WGS sequence"/>
</dbReference>